<evidence type="ECO:0000256" key="5">
    <source>
        <dbReference type="ARBA" id="ARBA00023136"/>
    </source>
</evidence>
<reference evidence="9" key="1">
    <citation type="journal article" date="2016" name="Appl. Microbiol. Biotechnol.">
        <title>Anti-MRSA and anti-TB metabolites from marine-derived Verrucosispora sp. MS100047.</title>
        <authorList>
            <person name="Huang P."/>
            <person name="Xie F."/>
            <person name="Ren B."/>
            <person name="Wang Q."/>
            <person name="Wang J."/>
            <person name="Wang Q."/>
            <person name="Abdel-Mageed W.M."/>
            <person name="Liu M."/>
            <person name="Han J."/>
            <person name="Oyeleye A."/>
            <person name="Shen J."/>
            <person name="Song F."/>
            <person name="Dai H."/>
            <person name="Liu X."/>
            <person name="Zhang L."/>
        </authorList>
    </citation>
    <scope>NUCLEOTIDE SEQUENCE</scope>
    <source>
        <strain evidence="9">MS100047</strain>
    </source>
</reference>
<gene>
    <name evidence="9" type="ORF">VASRM7_114</name>
</gene>
<feature type="transmembrane region" description="Helical" evidence="7">
    <location>
        <begin position="309"/>
        <end position="327"/>
    </location>
</feature>
<dbReference type="InterPro" id="IPR011701">
    <property type="entry name" value="MFS"/>
</dbReference>
<feature type="region of interest" description="Disordered" evidence="6">
    <location>
        <begin position="1"/>
        <end position="21"/>
    </location>
</feature>
<dbReference type="GO" id="GO:0022857">
    <property type="term" value="F:transmembrane transporter activity"/>
    <property type="evidence" value="ECO:0007669"/>
    <property type="project" value="InterPro"/>
</dbReference>
<dbReference type="Gene3D" id="1.20.1250.20">
    <property type="entry name" value="MFS general substrate transporter like domains"/>
    <property type="match status" value="1"/>
</dbReference>
<evidence type="ECO:0000256" key="1">
    <source>
        <dbReference type="ARBA" id="ARBA00004651"/>
    </source>
</evidence>
<evidence type="ECO:0000256" key="7">
    <source>
        <dbReference type="SAM" id="Phobius"/>
    </source>
</evidence>
<evidence type="ECO:0000256" key="4">
    <source>
        <dbReference type="ARBA" id="ARBA00022989"/>
    </source>
</evidence>
<dbReference type="Pfam" id="PF07690">
    <property type="entry name" value="MFS_1"/>
    <property type="match status" value="1"/>
</dbReference>
<dbReference type="InterPro" id="IPR036259">
    <property type="entry name" value="MFS_trans_sf"/>
</dbReference>
<evidence type="ECO:0000256" key="3">
    <source>
        <dbReference type="ARBA" id="ARBA00022692"/>
    </source>
</evidence>
<keyword evidence="3 7" id="KW-0812">Transmembrane</keyword>
<accession>A0A097CRP8</accession>
<evidence type="ECO:0000256" key="2">
    <source>
        <dbReference type="ARBA" id="ARBA00022475"/>
    </source>
</evidence>
<comment type="subcellular location">
    <subcellularLocation>
        <location evidence="1">Cell membrane</location>
        <topology evidence="1">Multi-pass membrane protein</topology>
    </subcellularLocation>
</comment>
<dbReference type="GO" id="GO:0005886">
    <property type="term" value="C:plasma membrane"/>
    <property type="evidence" value="ECO:0007669"/>
    <property type="project" value="UniProtKB-SubCell"/>
</dbReference>
<name>A0A097CRP8_9ACTN</name>
<feature type="transmembrane region" description="Helical" evidence="7">
    <location>
        <begin position="68"/>
        <end position="85"/>
    </location>
</feature>
<dbReference type="EMBL" id="KF826639">
    <property type="protein sequence ID" value="AIS85352.1"/>
    <property type="molecule type" value="Genomic_DNA"/>
</dbReference>
<feature type="transmembrane region" description="Helical" evidence="7">
    <location>
        <begin position="242"/>
        <end position="268"/>
    </location>
</feature>
<sequence>MSTETVRDGAPSDDGAPPPSLNRHRDFNKLWLGQGISAFGTEITTLALPLTAILILDASATQIGVMSALRELAFLGPLLFFGVLVDRMRRRPLMIGTDLARAFVIGLVPVLAFLDSLTMMVMYLVAFTVGCLSVIFDLAYRSYLPSIVSREQLMAGNSRLQATDSLSQIAGPGLAGLLVQALRAPFALVIDAISFVASAIAIAMVKTPEPPVERSAEDIGRGWRGVFSDIGNGMRITVRHPVVRALAGNSATFNFFSMLMLTLFVLYATREFGITPAALGFIFAAFGVGGLIGAVTMGRLLKVLGYGRLLIVAYLLAVVPIVAIPFVDGSPTTAAILFGVIHFVVGYGIVSSNIAEMTMRQMVIPQHILGRVNASFRFLIGGLVPISALVAGLLGDSIGLRATLFITAVGIPLSLLWLIFSPIPKLRTVQDVEATA</sequence>
<evidence type="ECO:0000313" key="9">
    <source>
        <dbReference type="EMBL" id="AIS85352.1"/>
    </source>
</evidence>
<dbReference type="PANTHER" id="PTHR23513">
    <property type="entry name" value="INTEGRAL MEMBRANE EFFLUX PROTEIN-RELATED"/>
    <property type="match status" value="1"/>
</dbReference>
<feature type="transmembrane region" description="Helical" evidence="7">
    <location>
        <begin position="30"/>
        <end position="56"/>
    </location>
</feature>
<evidence type="ECO:0000256" key="6">
    <source>
        <dbReference type="SAM" id="MobiDB-lite"/>
    </source>
</evidence>
<keyword evidence="2" id="KW-1003">Cell membrane</keyword>
<dbReference type="CDD" id="cd06173">
    <property type="entry name" value="MFS_MefA_like"/>
    <property type="match status" value="1"/>
</dbReference>
<protein>
    <submittedName>
        <fullName evidence="9">Arabinose efflux permease family protein</fullName>
    </submittedName>
</protein>
<feature type="transmembrane region" description="Helical" evidence="7">
    <location>
        <begin position="376"/>
        <end position="394"/>
    </location>
</feature>
<feature type="transmembrane region" description="Helical" evidence="7">
    <location>
        <begin position="333"/>
        <end position="355"/>
    </location>
</feature>
<dbReference type="InterPro" id="IPR020846">
    <property type="entry name" value="MFS_dom"/>
</dbReference>
<feature type="domain" description="Major facilitator superfamily (MFS) profile" evidence="8">
    <location>
        <begin position="243"/>
        <end position="436"/>
    </location>
</feature>
<organism evidence="9">
    <name type="scientific">Verrucosispora sp. MS100047</name>
    <dbReference type="NCBI Taxonomy" id="1410949"/>
    <lineage>
        <taxon>Bacteria</taxon>
        <taxon>Bacillati</taxon>
        <taxon>Actinomycetota</taxon>
        <taxon>Actinomycetes</taxon>
        <taxon>Micromonosporales</taxon>
        <taxon>Micromonosporaceae</taxon>
        <taxon>Micromonospora</taxon>
    </lineage>
</organism>
<keyword evidence="5 7" id="KW-0472">Membrane</keyword>
<keyword evidence="4 7" id="KW-1133">Transmembrane helix</keyword>
<dbReference type="SUPFAM" id="SSF103473">
    <property type="entry name" value="MFS general substrate transporter"/>
    <property type="match status" value="1"/>
</dbReference>
<feature type="transmembrane region" description="Helical" evidence="7">
    <location>
        <begin position="92"/>
        <end position="114"/>
    </location>
</feature>
<feature type="transmembrane region" description="Helical" evidence="7">
    <location>
        <begin position="274"/>
        <end position="297"/>
    </location>
</feature>
<dbReference type="AlphaFoldDB" id="A0A097CRP8"/>
<dbReference type="PANTHER" id="PTHR23513:SF6">
    <property type="entry name" value="MAJOR FACILITATOR SUPERFAMILY ASSOCIATED DOMAIN-CONTAINING PROTEIN"/>
    <property type="match status" value="1"/>
</dbReference>
<evidence type="ECO:0000259" key="8">
    <source>
        <dbReference type="PROSITE" id="PS50850"/>
    </source>
</evidence>
<feature type="transmembrane region" description="Helical" evidence="7">
    <location>
        <begin position="400"/>
        <end position="420"/>
    </location>
</feature>
<proteinExistence type="predicted"/>
<dbReference type="PROSITE" id="PS50850">
    <property type="entry name" value="MFS"/>
    <property type="match status" value="1"/>
</dbReference>
<feature type="transmembrane region" description="Helical" evidence="7">
    <location>
        <begin position="120"/>
        <end position="140"/>
    </location>
</feature>